<sequence length="143" mass="15592">MQTDSELSPQVCEQASDSSSGGTPCLPPTAPELLESSSEPPRRPRSSWRAGSKPAPRRPRSSWRAGSKPAPRRPRSSWRAGSKPAPQMPPELLESWLRAPQTPPELLESRSESGFHAATRCLPQHTAQVALSSLPHSKKTVQK</sequence>
<dbReference type="AlphaFoldDB" id="A0A836CVQ7"/>
<reference evidence="2 3" key="1">
    <citation type="submission" date="2020-12" db="EMBL/GenBank/DDBJ databases">
        <title>De novo assembly of Tibetan sheep genome.</title>
        <authorList>
            <person name="Li X."/>
        </authorList>
    </citation>
    <scope>NUCLEOTIDE SEQUENCE [LARGE SCALE GENOMIC DNA]</scope>
    <source>
        <tissue evidence="2">Heart</tissue>
    </source>
</reference>
<proteinExistence type="predicted"/>
<feature type="region of interest" description="Disordered" evidence="1">
    <location>
        <begin position="1"/>
        <end position="119"/>
    </location>
</feature>
<dbReference type="EMBL" id="JAEMGP010000016">
    <property type="protein sequence ID" value="KAG5199329.1"/>
    <property type="molecule type" value="Genomic_DNA"/>
</dbReference>
<organism evidence="2 3">
    <name type="scientific">Ovis aries</name>
    <name type="common">Sheep</name>
    <dbReference type="NCBI Taxonomy" id="9940"/>
    <lineage>
        <taxon>Eukaryota</taxon>
        <taxon>Metazoa</taxon>
        <taxon>Chordata</taxon>
        <taxon>Craniata</taxon>
        <taxon>Vertebrata</taxon>
        <taxon>Euteleostomi</taxon>
        <taxon>Mammalia</taxon>
        <taxon>Eutheria</taxon>
        <taxon>Laurasiatheria</taxon>
        <taxon>Artiodactyla</taxon>
        <taxon>Ruminantia</taxon>
        <taxon>Pecora</taxon>
        <taxon>Bovidae</taxon>
        <taxon>Caprinae</taxon>
        <taxon>Ovis</taxon>
    </lineage>
</organism>
<evidence type="ECO:0000313" key="3">
    <source>
        <dbReference type="Proteomes" id="UP000664991"/>
    </source>
</evidence>
<feature type="compositionally biased region" description="Polar residues" evidence="1">
    <location>
        <begin position="1"/>
        <end position="22"/>
    </location>
</feature>
<accession>A0A836CVQ7</accession>
<gene>
    <name evidence="2" type="ORF">JEQ12_007029</name>
</gene>
<name>A0A836CVQ7_SHEEP</name>
<protein>
    <submittedName>
        <fullName evidence="2">Uncharacterized protein</fullName>
    </submittedName>
</protein>
<dbReference type="Proteomes" id="UP000664991">
    <property type="component" value="Unassembled WGS sequence"/>
</dbReference>
<evidence type="ECO:0000256" key="1">
    <source>
        <dbReference type="SAM" id="MobiDB-lite"/>
    </source>
</evidence>
<comment type="caution">
    <text evidence="2">The sequence shown here is derived from an EMBL/GenBank/DDBJ whole genome shotgun (WGS) entry which is preliminary data.</text>
</comment>
<evidence type="ECO:0000313" key="2">
    <source>
        <dbReference type="EMBL" id="KAG5199329.1"/>
    </source>
</evidence>